<reference evidence="1" key="1">
    <citation type="submission" date="2021-01" db="EMBL/GenBank/DDBJ databases">
        <authorList>
            <person name="Corre E."/>
            <person name="Pelletier E."/>
            <person name="Niang G."/>
            <person name="Scheremetjew M."/>
            <person name="Finn R."/>
            <person name="Kale V."/>
            <person name="Holt S."/>
            <person name="Cochrane G."/>
            <person name="Meng A."/>
            <person name="Brown T."/>
            <person name="Cohen L."/>
        </authorList>
    </citation>
    <scope>NUCLEOTIDE SEQUENCE</scope>
    <source>
        <strain evidence="1">CCMP2222</strain>
    </source>
</reference>
<dbReference type="EMBL" id="HBGQ01063513">
    <property type="protein sequence ID" value="CAD9470049.1"/>
    <property type="molecule type" value="Transcribed_RNA"/>
</dbReference>
<proteinExistence type="predicted"/>
<name>A0A7S2E157_9DINO</name>
<gene>
    <name evidence="1" type="ORF">AAND1436_LOCUS30668</name>
</gene>
<accession>A0A7S2E157</accession>
<organism evidence="1">
    <name type="scientific">Alexandrium andersonii</name>
    <dbReference type="NCBI Taxonomy" id="327968"/>
    <lineage>
        <taxon>Eukaryota</taxon>
        <taxon>Sar</taxon>
        <taxon>Alveolata</taxon>
        <taxon>Dinophyceae</taxon>
        <taxon>Gonyaulacales</taxon>
        <taxon>Pyrocystaceae</taxon>
        <taxon>Alexandrium</taxon>
    </lineage>
</organism>
<dbReference type="AlphaFoldDB" id="A0A7S2E157"/>
<protein>
    <submittedName>
        <fullName evidence="1">Uncharacterized protein</fullName>
    </submittedName>
</protein>
<evidence type="ECO:0000313" key="1">
    <source>
        <dbReference type="EMBL" id="CAD9470049.1"/>
    </source>
</evidence>
<sequence length="91" mass="10577">MFFILEHILCARHVVIRMQHIIEQQHKEGTMSQEDSHRIKCEVLRPSEVVLEEFIPGSKHLLPLDSPGAIRSKPLLDRFLFDLVLEQAKAH</sequence>